<gene>
    <name evidence="2" type="ORF">Taro_006741</name>
</gene>
<evidence type="ECO:0000313" key="2">
    <source>
        <dbReference type="EMBL" id="MQL74380.1"/>
    </source>
</evidence>
<dbReference type="EMBL" id="NMUH01000204">
    <property type="protein sequence ID" value="MQL74380.1"/>
    <property type="molecule type" value="Genomic_DNA"/>
</dbReference>
<dbReference type="Proteomes" id="UP000652761">
    <property type="component" value="Unassembled WGS sequence"/>
</dbReference>
<name>A0A843TXU9_COLES</name>
<sequence length="159" mass="18345">MGLRPCGLQARARRRFLYRSLVRSRDVAVLAQRLHQCSFSFFSCTSGLRLVRGRWTRVEHVTSLMGLDEQFCHSWYQSKAVVMAGRRDWGGGGDDPEESTQRMIERIWESLTDIRMRMDQLVCGIPCEASARSRETDSGRARESDGDYHTHEEGNEEEQ</sequence>
<keyword evidence="3" id="KW-1185">Reference proteome</keyword>
<feature type="non-terminal residue" evidence="2">
    <location>
        <position position="1"/>
    </location>
</feature>
<reference evidence="2" key="1">
    <citation type="submission" date="2017-07" db="EMBL/GenBank/DDBJ databases">
        <title>Taro Niue Genome Assembly and Annotation.</title>
        <authorList>
            <person name="Atibalentja N."/>
            <person name="Keating K."/>
            <person name="Fields C.J."/>
        </authorList>
    </citation>
    <scope>NUCLEOTIDE SEQUENCE</scope>
    <source>
        <strain evidence="2">Niue_2</strain>
        <tissue evidence="2">Leaf</tissue>
    </source>
</reference>
<dbReference type="AlphaFoldDB" id="A0A843TXU9"/>
<organism evidence="2 3">
    <name type="scientific">Colocasia esculenta</name>
    <name type="common">Wild taro</name>
    <name type="synonym">Arum esculentum</name>
    <dbReference type="NCBI Taxonomy" id="4460"/>
    <lineage>
        <taxon>Eukaryota</taxon>
        <taxon>Viridiplantae</taxon>
        <taxon>Streptophyta</taxon>
        <taxon>Embryophyta</taxon>
        <taxon>Tracheophyta</taxon>
        <taxon>Spermatophyta</taxon>
        <taxon>Magnoliopsida</taxon>
        <taxon>Liliopsida</taxon>
        <taxon>Araceae</taxon>
        <taxon>Aroideae</taxon>
        <taxon>Colocasieae</taxon>
        <taxon>Colocasia</taxon>
    </lineage>
</organism>
<evidence type="ECO:0000313" key="3">
    <source>
        <dbReference type="Proteomes" id="UP000652761"/>
    </source>
</evidence>
<evidence type="ECO:0000256" key="1">
    <source>
        <dbReference type="SAM" id="MobiDB-lite"/>
    </source>
</evidence>
<feature type="region of interest" description="Disordered" evidence="1">
    <location>
        <begin position="130"/>
        <end position="159"/>
    </location>
</feature>
<comment type="caution">
    <text evidence="2">The sequence shown here is derived from an EMBL/GenBank/DDBJ whole genome shotgun (WGS) entry which is preliminary data.</text>
</comment>
<proteinExistence type="predicted"/>
<accession>A0A843TXU9</accession>
<protein>
    <submittedName>
        <fullName evidence="2">Uncharacterized protein</fullName>
    </submittedName>
</protein>
<feature type="compositionally biased region" description="Basic and acidic residues" evidence="1">
    <location>
        <begin position="131"/>
        <end position="153"/>
    </location>
</feature>